<evidence type="ECO:0000313" key="2">
    <source>
        <dbReference type="Proteomes" id="UP000295292"/>
    </source>
</evidence>
<sequence>MKGYKYIIGLLLATLQFAGCSDRVFEEINTDPNKPAAVSTSSLLVGGERLLINTVRNPDLNLRGAQLYAQYFSQNIYTDQSRYMIPVNYSDAFWTGVNRALNNLNEIIKLNVDERTKEWVTTGGVGTNANQIAIARILKSYAFHNLTDVFGDIPYQSYGSKDPDFEALQQNPDNLTPKYAPQEKIYTDILNELKQSADTLLKYKELQTFKNSDIIYDGNNLKWAKFANSLRLRLANRVAHKLPGLAAEHINDALQKGVFESNADNAVFKYSNSSPNEAPLYQATVTANRKDFAISHVIVDVLKGDRGPFGIVDPRLKVFAKPNSKGVYFGQPYGLPLAAADLFPVDSVSLPGTVINAANYGEVLMEYAEVQFLISEIKGWDDQTYKKGVRASLEKWQVDQNDIDSYLSLLPIANKENVLSQKYLALFNQGIEGWSEIRRTGYPLFLVKKGDVVWSGVVKGTQVSYPFLPEVGDGIPSRFIYPLKEQSTNRTKYREALERQGDDVVSTRVWWNRNN</sequence>
<dbReference type="InterPro" id="IPR041662">
    <property type="entry name" value="SusD-like_2"/>
</dbReference>
<dbReference type="RefSeq" id="WP_133583843.1">
    <property type="nucleotide sequence ID" value="NZ_SNYV01000011.1"/>
</dbReference>
<dbReference type="SUPFAM" id="SSF48452">
    <property type="entry name" value="TPR-like"/>
    <property type="match status" value="1"/>
</dbReference>
<keyword evidence="1" id="KW-0449">Lipoprotein</keyword>
<reference evidence="1 2" key="1">
    <citation type="submission" date="2019-03" db="EMBL/GenBank/DDBJ databases">
        <title>Genomic Encyclopedia of Archaeal and Bacterial Type Strains, Phase II (KMG-II): from individual species to whole genera.</title>
        <authorList>
            <person name="Goeker M."/>
        </authorList>
    </citation>
    <scope>NUCLEOTIDE SEQUENCE [LARGE SCALE GENOMIC DNA]</scope>
    <source>
        <strain evidence="1 2">DSM 28353</strain>
    </source>
</reference>
<evidence type="ECO:0000313" key="1">
    <source>
        <dbReference type="EMBL" id="TDQ80097.1"/>
    </source>
</evidence>
<dbReference type="Pfam" id="PF12771">
    <property type="entry name" value="SusD-like_2"/>
    <property type="match status" value="1"/>
</dbReference>
<dbReference type="Proteomes" id="UP000295292">
    <property type="component" value="Unassembled WGS sequence"/>
</dbReference>
<dbReference type="EMBL" id="SNYV01000011">
    <property type="protein sequence ID" value="TDQ80097.1"/>
    <property type="molecule type" value="Genomic_DNA"/>
</dbReference>
<name>A0A4R6WM53_9SPHI</name>
<dbReference type="InterPro" id="IPR011990">
    <property type="entry name" value="TPR-like_helical_dom_sf"/>
</dbReference>
<organism evidence="1 2">
    <name type="scientific">Sphingobacterium yanglingense</name>
    <dbReference type="NCBI Taxonomy" id="1437280"/>
    <lineage>
        <taxon>Bacteria</taxon>
        <taxon>Pseudomonadati</taxon>
        <taxon>Bacteroidota</taxon>
        <taxon>Sphingobacteriia</taxon>
        <taxon>Sphingobacteriales</taxon>
        <taxon>Sphingobacteriaceae</taxon>
        <taxon>Sphingobacterium</taxon>
    </lineage>
</organism>
<comment type="caution">
    <text evidence="1">The sequence shown here is derived from an EMBL/GenBank/DDBJ whole genome shotgun (WGS) entry which is preliminary data.</text>
</comment>
<protein>
    <submittedName>
        <fullName evidence="1">SusD/RagB-like outer membrane lipoprotein</fullName>
    </submittedName>
</protein>
<dbReference type="Gene3D" id="1.25.40.390">
    <property type="match status" value="1"/>
</dbReference>
<dbReference type="OrthoDB" id="9766256at2"/>
<keyword evidence="2" id="KW-1185">Reference proteome</keyword>
<proteinExistence type="predicted"/>
<accession>A0A4R6WM53</accession>
<gene>
    <name evidence="1" type="ORF">CLV99_1551</name>
</gene>
<dbReference type="AlphaFoldDB" id="A0A4R6WM53"/>